<feature type="compositionally biased region" description="Acidic residues" evidence="5">
    <location>
        <begin position="62"/>
        <end position="72"/>
    </location>
</feature>
<protein>
    <recommendedName>
        <fullName evidence="9">Amino acid permease-domain-containing protein</fullName>
    </recommendedName>
</protein>
<dbReference type="OrthoDB" id="5982228at2759"/>
<dbReference type="GO" id="GO:0016020">
    <property type="term" value="C:membrane"/>
    <property type="evidence" value="ECO:0007669"/>
    <property type="project" value="UniProtKB-SubCell"/>
</dbReference>
<evidence type="ECO:0000256" key="2">
    <source>
        <dbReference type="ARBA" id="ARBA00022692"/>
    </source>
</evidence>
<dbReference type="PANTHER" id="PTHR11785">
    <property type="entry name" value="AMINO ACID TRANSPORTER"/>
    <property type="match status" value="1"/>
</dbReference>
<gene>
    <name evidence="7" type="ORF">BDK51DRAFT_33922</name>
</gene>
<feature type="transmembrane region" description="Helical" evidence="6">
    <location>
        <begin position="96"/>
        <end position="116"/>
    </location>
</feature>
<proteinExistence type="predicted"/>
<dbReference type="Pfam" id="PF13520">
    <property type="entry name" value="AA_permease_2"/>
    <property type="match status" value="1"/>
</dbReference>
<feature type="non-terminal residue" evidence="7">
    <location>
        <position position="1"/>
    </location>
</feature>
<dbReference type="PANTHER" id="PTHR11785:SF512">
    <property type="entry name" value="SOBREMESA, ISOFORM B"/>
    <property type="match status" value="1"/>
</dbReference>
<evidence type="ECO:0000313" key="7">
    <source>
        <dbReference type="EMBL" id="RKO82723.1"/>
    </source>
</evidence>
<reference evidence="8" key="1">
    <citation type="journal article" date="2018" name="Nat. Microbiol.">
        <title>Leveraging single-cell genomics to expand the fungal tree of life.</title>
        <authorList>
            <person name="Ahrendt S.R."/>
            <person name="Quandt C.A."/>
            <person name="Ciobanu D."/>
            <person name="Clum A."/>
            <person name="Salamov A."/>
            <person name="Andreopoulos B."/>
            <person name="Cheng J.F."/>
            <person name="Woyke T."/>
            <person name="Pelin A."/>
            <person name="Henrissat B."/>
            <person name="Reynolds N.K."/>
            <person name="Benny G.L."/>
            <person name="Smith M.E."/>
            <person name="James T.Y."/>
            <person name="Grigoriev I.V."/>
        </authorList>
    </citation>
    <scope>NUCLEOTIDE SEQUENCE [LARGE SCALE GENOMIC DNA]</scope>
</reference>
<evidence type="ECO:0000256" key="3">
    <source>
        <dbReference type="ARBA" id="ARBA00022989"/>
    </source>
</evidence>
<keyword evidence="2 6" id="KW-0812">Transmembrane</keyword>
<accession>A0A4P9VVQ5</accession>
<organism evidence="7 8">
    <name type="scientific">Blyttiomyces helicus</name>
    <dbReference type="NCBI Taxonomy" id="388810"/>
    <lineage>
        <taxon>Eukaryota</taxon>
        <taxon>Fungi</taxon>
        <taxon>Fungi incertae sedis</taxon>
        <taxon>Chytridiomycota</taxon>
        <taxon>Chytridiomycota incertae sedis</taxon>
        <taxon>Chytridiomycetes</taxon>
        <taxon>Chytridiomycetes incertae sedis</taxon>
        <taxon>Blyttiomyces</taxon>
    </lineage>
</organism>
<dbReference type="Proteomes" id="UP000269721">
    <property type="component" value="Unassembled WGS sequence"/>
</dbReference>
<sequence length="165" mass="17058">ESGRATEPGARGRSSEPPSRDADDDDDQSPHEEAGALLPGSQTPPIPRRSSSTSGPKRASAIDEDEDDDDFDFGPILAIPLSSTLNKPDTELAKNVNLWSGLALIVGMCIGSGIFASPGPVYRFTGSVGAALGVWLVAGLLAIAGGLCYAELGTMCQAQDADNEQ</sequence>
<comment type="subcellular location">
    <subcellularLocation>
        <location evidence="1">Membrane</location>
        <topology evidence="1">Multi-pass membrane protein</topology>
    </subcellularLocation>
</comment>
<dbReference type="InterPro" id="IPR002293">
    <property type="entry name" value="AA/rel_permease1"/>
</dbReference>
<dbReference type="Gene3D" id="1.20.1740.10">
    <property type="entry name" value="Amino acid/polyamine transporter I"/>
    <property type="match status" value="1"/>
</dbReference>
<evidence type="ECO:0000256" key="5">
    <source>
        <dbReference type="SAM" id="MobiDB-lite"/>
    </source>
</evidence>
<dbReference type="InterPro" id="IPR050598">
    <property type="entry name" value="AminoAcid_Transporter"/>
</dbReference>
<evidence type="ECO:0008006" key="9">
    <source>
        <dbReference type="Google" id="ProtNLM"/>
    </source>
</evidence>
<keyword evidence="4 6" id="KW-0472">Membrane</keyword>
<keyword evidence="3 6" id="KW-1133">Transmembrane helix</keyword>
<feature type="transmembrane region" description="Helical" evidence="6">
    <location>
        <begin position="128"/>
        <end position="150"/>
    </location>
</feature>
<name>A0A4P9VVQ5_9FUNG</name>
<dbReference type="EMBL" id="ML002172">
    <property type="protein sequence ID" value="RKO82723.1"/>
    <property type="molecule type" value="Genomic_DNA"/>
</dbReference>
<keyword evidence="8" id="KW-1185">Reference proteome</keyword>
<evidence type="ECO:0000256" key="6">
    <source>
        <dbReference type="SAM" id="Phobius"/>
    </source>
</evidence>
<evidence type="ECO:0000256" key="1">
    <source>
        <dbReference type="ARBA" id="ARBA00004141"/>
    </source>
</evidence>
<dbReference type="AlphaFoldDB" id="A0A4P9VVQ5"/>
<feature type="region of interest" description="Disordered" evidence="5">
    <location>
        <begin position="1"/>
        <end position="73"/>
    </location>
</feature>
<evidence type="ECO:0000256" key="4">
    <source>
        <dbReference type="ARBA" id="ARBA00023136"/>
    </source>
</evidence>
<evidence type="ECO:0000313" key="8">
    <source>
        <dbReference type="Proteomes" id="UP000269721"/>
    </source>
</evidence>
<dbReference type="GO" id="GO:0015179">
    <property type="term" value="F:L-amino acid transmembrane transporter activity"/>
    <property type="evidence" value="ECO:0007669"/>
    <property type="project" value="TreeGrafter"/>
</dbReference>